<proteinExistence type="predicted"/>
<dbReference type="EMBL" id="CAFBLS010000154">
    <property type="protein sequence ID" value="CAB4880287.1"/>
    <property type="molecule type" value="Genomic_DNA"/>
</dbReference>
<evidence type="ECO:0000313" key="1">
    <source>
        <dbReference type="EMBL" id="CAB4880287.1"/>
    </source>
</evidence>
<name>A0A6J7EAQ5_9ZZZZ</name>
<gene>
    <name evidence="1" type="ORF">UFOPK3402_01244</name>
</gene>
<protein>
    <submittedName>
        <fullName evidence="1">Unannotated protein</fullName>
    </submittedName>
</protein>
<reference evidence="1" key="1">
    <citation type="submission" date="2020-05" db="EMBL/GenBank/DDBJ databases">
        <authorList>
            <person name="Chiriac C."/>
            <person name="Salcher M."/>
            <person name="Ghai R."/>
            <person name="Kavagutti S V."/>
        </authorList>
    </citation>
    <scope>NUCLEOTIDE SEQUENCE</scope>
</reference>
<dbReference type="AlphaFoldDB" id="A0A6J7EAQ5"/>
<sequence>MKQHVGELVLEHLRVGISSEVSVHLARPHVGQHDAIDELLEAPLALLGAKRAPEILRRDNGRSVDTPEVRILNPPLLEDDLAALPVRLDDIAPLPVHAVIGVLSRCGVEPLDHEARLMKGVVDERLSVCRRCIRGDGHRWCLSDRADSGQGSVWEVRALVGAPLWNRRLSDGGSGTSWQRWRLDGSPGTGLLAERIALCPEQGDLRLEVIEGVE</sequence>
<organism evidence="1">
    <name type="scientific">freshwater metagenome</name>
    <dbReference type="NCBI Taxonomy" id="449393"/>
    <lineage>
        <taxon>unclassified sequences</taxon>
        <taxon>metagenomes</taxon>
        <taxon>ecological metagenomes</taxon>
    </lineage>
</organism>
<accession>A0A6J7EAQ5</accession>